<dbReference type="Proteomes" id="UP000663846">
    <property type="component" value="Unassembled WGS sequence"/>
</dbReference>
<evidence type="ECO:0000313" key="3">
    <source>
        <dbReference type="Proteomes" id="UP000663846"/>
    </source>
</evidence>
<dbReference type="AlphaFoldDB" id="A0A8H3BC35"/>
<dbReference type="InterPro" id="IPR052711">
    <property type="entry name" value="Zinc_ADH-like"/>
</dbReference>
<comment type="caution">
    <text evidence="2">The sequence shown here is derived from an EMBL/GenBank/DDBJ whole genome shotgun (WGS) entry which is preliminary data.</text>
</comment>
<reference evidence="2" key="1">
    <citation type="submission" date="2021-01" db="EMBL/GenBank/DDBJ databases">
        <authorList>
            <person name="Kaushik A."/>
        </authorList>
    </citation>
    <scope>NUCLEOTIDE SEQUENCE</scope>
    <source>
        <strain evidence="2">AG1-1C</strain>
    </source>
</reference>
<dbReference type="Pfam" id="PF00107">
    <property type="entry name" value="ADH_zinc_N"/>
    <property type="match status" value="1"/>
</dbReference>
<dbReference type="Gene3D" id="3.40.50.720">
    <property type="entry name" value="NAD(P)-binding Rossmann-like Domain"/>
    <property type="match status" value="1"/>
</dbReference>
<accession>A0A8H3BC35</accession>
<organism evidence="2 3">
    <name type="scientific">Rhizoctonia solani</name>
    <dbReference type="NCBI Taxonomy" id="456999"/>
    <lineage>
        <taxon>Eukaryota</taxon>
        <taxon>Fungi</taxon>
        <taxon>Dikarya</taxon>
        <taxon>Basidiomycota</taxon>
        <taxon>Agaricomycotina</taxon>
        <taxon>Agaricomycetes</taxon>
        <taxon>Cantharellales</taxon>
        <taxon>Ceratobasidiaceae</taxon>
        <taxon>Rhizoctonia</taxon>
    </lineage>
</organism>
<feature type="domain" description="Enoyl reductase (ER)" evidence="1">
    <location>
        <begin position="2"/>
        <end position="223"/>
    </location>
</feature>
<proteinExistence type="predicted"/>
<dbReference type="SUPFAM" id="SSF51735">
    <property type="entry name" value="NAD(P)-binding Rossmann-fold domains"/>
    <property type="match status" value="1"/>
</dbReference>
<dbReference type="Gene3D" id="3.90.180.10">
    <property type="entry name" value="Medium-chain alcohol dehydrogenases, catalytic domain"/>
    <property type="match status" value="1"/>
</dbReference>
<sequence>MAQWADEAEFALSVPDHLSYAEAAAIPCAGITAFNALFESGQTTKDSTVLVLGSGGVSVYGAQFAKAVGARVIATTSSGEKAEKYKSLGVDHVINYRDTPNWAQEVKRLTDGEGVDQVLEIGGKGTLMEAIRSVKPKGVVHIISGSNEAPSYSAPDLAFAIIGAEAKLNGIATGGKAVAERLDSFIIQHRIKPLLDPKVFGWTEVKEAFRYLEQGSHFGKVVIKID</sequence>
<name>A0A8H3BC35_9AGAM</name>
<dbReference type="InterPro" id="IPR020843">
    <property type="entry name" value="ER"/>
</dbReference>
<gene>
    <name evidence="2" type="ORF">RDB_LOCUS146881</name>
</gene>
<dbReference type="CDD" id="cd08276">
    <property type="entry name" value="MDR7"/>
    <property type="match status" value="1"/>
</dbReference>
<evidence type="ECO:0000259" key="1">
    <source>
        <dbReference type="SMART" id="SM00829"/>
    </source>
</evidence>
<protein>
    <recommendedName>
        <fullName evidence="1">Enoyl reductase (ER) domain-containing protein</fullName>
    </recommendedName>
</protein>
<dbReference type="InterPro" id="IPR013149">
    <property type="entry name" value="ADH-like_C"/>
</dbReference>
<evidence type="ECO:0000313" key="2">
    <source>
        <dbReference type="EMBL" id="CAE6452249.1"/>
    </source>
</evidence>
<dbReference type="PANTHER" id="PTHR45033">
    <property type="match status" value="1"/>
</dbReference>
<dbReference type="InterPro" id="IPR036291">
    <property type="entry name" value="NAD(P)-bd_dom_sf"/>
</dbReference>
<dbReference type="PANTHER" id="PTHR45033:SF2">
    <property type="entry name" value="ZINC-TYPE ALCOHOL DEHYDROGENASE-LIKE PROTEIN C1773.06C"/>
    <property type="match status" value="1"/>
</dbReference>
<dbReference type="SMART" id="SM00829">
    <property type="entry name" value="PKS_ER"/>
    <property type="match status" value="1"/>
</dbReference>
<dbReference type="GO" id="GO:0016491">
    <property type="term" value="F:oxidoreductase activity"/>
    <property type="evidence" value="ECO:0007669"/>
    <property type="project" value="InterPro"/>
</dbReference>
<dbReference type="EMBL" id="CAJMWS010000573">
    <property type="protein sequence ID" value="CAE6452249.1"/>
    <property type="molecule type" value="Genomic_DNA"/>
</dbReference>